<dbReference type="AlphaFoldDB" id="A0A4S4NCH4"/>
<dbReference type="RefSeq" id="WP_136463211.1">
    <property type="nucleotide sequence ID" value="NZ_SRKY01000003.1"/>
</dbReference>
<dbReference type="InterPro" id="IPR045387">
    <property type="entry name" value="DUF6524"/>
</dbReference>
<sequence>MGFVLRWIFAFLLLAATYNPTRYNYGRWVSDYGQDNLSIAVLAGLVLLVGYIIYLRATLRSIGAFGMFLVLALVAAMLWVAYDFGLIDLEDPKFNTWLALIAMATVLGIGLSWSHVRRRLSGQADMDDVDE</sequence>
<accession>A0A4S4NCH4</accession>
<feature type="transmembrane region" description="Helical" evidence="1">
    <location>
        <begin position="37"/>
        <end position="55"/>
    </location>
</feature>
<gene>
    <name evidence="2" type="ORF">E4Z66_11675</name>
</gene>
<keyword evidence="1" id="KW-1133">Transmembrane helix</keyword>
<organism evidence="2 3">
    <name type="scientific">Aliishimia ponticola</name>
    <dbReference type="NCBI Taxonomy" id="2499833"/>
    <lineage>
        <taxon>Bacteria</taxon>
        <taxon>Pseudomonadati</taxon>
        <taxon>Pseudomonadota</taxon>
        <taxon>Alphaproteobacteria</taxon>
        <taxon>Rhodobacterales</taxon>
        <taxon>Paracoccaceae</taxon>
        <taxon>Aliishimia</taxon>
    </lineage>
</organism>
<protein>
    <submittedName>
        <fullName evidence="2">Uncharacterized protein</fullName>
    </submittedName>
</protein>
<dbReference type="Pfam" id="PF20134">
    <property type="entry name" value="DUF6524"/>
    <property type="match status" value="1"/>
</dbReference>
<evidence type="ECO:0000313" key="3">
    <source>
        <dbReference type="Proteomes" id="UP000306602"/>
    </source>
</evidence>
<keyword evidence="3" id="KW-1185">Reference proteome</keyword>
<reference evidence="2 3" key="1">
    <citation type="submission" date="2019-04" db="EMBL/GenBank/DDBJ databases">
        <title>Shimia ponticola sp. nov., isolated from seawater.</title>
        <authorList>
            <person name="Kim Y.-O."/>
            <person name="Yoon J.-H."/>
        </authorList>
    </citation>
    <scope>NUCLEOTIDE SEQUENCE [LARGE SCALE GENOMIC DNA]</scope>
    <source>
        <strain evidence="2 3">MYP11</strain>
    </source>
</reference>
<evidence type="ECO:0000313" key="2">
    <source>
        <dbReference type="EMBL" id="THH35741.1"/>
    </source>
</evidence>
<dbReference type="Proteomes" id="UP000306602">
    <property type="component" value="Unassembled WGS sequence"/>
</dbReference>
<keyword evidence="1" id="KW-0812">Transmembrane</keyword>
<name>A0A4S4NCH4_9RHOB</name>
<proteinExistence type="predicted"/>
<evidence type="ECO:0000256" key="1">
    <source>
        <dbReference type="SAM" id="Phobius"/>
    </source>
</evidence>
<feature type="transmembrane region" description="Helical" evidence="1">
    <location>
        <begin position="94"/>
        <end position="113"/>
    </location>
</feature>
<dbReference type="OrthoDB" id="7272344at2"/>
<feature type="transmembrane region" description="Helical" evidence="1">
    <location>
        <begin position="62"/>
        <end position="82"/>
    </location>
</feature>
<comment type="caution">
    <text evidence="2">The sequence shown here is derived from an EMBL/GenBank/DDBJ whole genome shotgun (WGS) entry which is preliminary data.</text>
</comment>
<dbReference type="EMBL" id="SRKY01000003">
    <property type="protein sequence ID" value="THH35741.1"/>
    <property type="molecule type" value="Genomic_DNA"/>
</dbReference>
<keyword evidence="1" id="KW-0472">Membrane</keyword>